<keyword evidence="3 5" id="KW-1133">Transmembrane helix</keyword>
<dbReference type="STRING" id="1159017.SAMN02927930_00068"/>
<dbReference type="Pfam" id="PF06305">
    <property type="entry name" value="LapA_dom"/>
    <property type="match status" value="1"/>
</dbReference>
<gene>
    <name evidence="7" type="ORF">SAMN02927930_00068</name>
</gene>
<keyword evidence="4 5" id="KW-0472">Membrane</keyword>
<sequence length="86" mass="9655">MIRFIFIGLPLLILFFIALAFGALNKQVVAVDFIILQQQLNLATVAVAFLILGFIIGLLSMFGAYWVARREVRQLKKQWAKAKSAS</sequence>
<dbReference type="EMBL" id="FMXN01000001">
    <property type="protein sequence ID" value="SDB02244.1"/>
    <property type="molecule type" value="Genomic_DNA"/>
</dbReference>
<evidence type="ECO:0000256" key="3">
    <source>
        <dbReference type="ARBA" id="ARBA00022989"/>
    </source>
</evidence>
<organism evidence="7 8">
    <name type="scientific">Pseudidiomarina indica</name>
    <dbReference type="NCBI Taxonomy" id="1159017"/>
    <lineage>
        <taxon>Bacteria</taxon>
        <taxon>Pseudomonadati</taxon>
        <taxon>Pseudomonadota</taxon>
        <taxon>Gammaproteobacteria</taxon>
        <taxon>Alteromonadales</taxon>
        <taxon>Idiomarinaceae</taxon>
        <taxon>Pseudidiomarina</taxon>
    </lineage>
</organism>
<protein>
    <submittedName>
        <fullName evidence="7">Uncharacterized membrane protein YciS, DUF1049 family</fullName>
    </submittedName>
</protein>
<evidence type="ECO:0000313" key="7">
    <source>
        <dbReference type="EMBL" id="SDB02244.1"/>
    </source>
</evidence>
<dbReference type="Proteomes" id="UP000199626">
    <property type="component" value="Unassembled WGS sequence"/>
</dbReference>
<evidence type="ECO:0000256" key="4">
    <source>
        <dbReference type="ARBA" id="ARBA00023136"/>
    </source>
</evidence>
<evidence type="ECO:0000259" key="6">
    <source>
        <dbReference type="Pfam" id="PF06305"/>
    </source>
</evidence>
<dbReference type="GO" id="GO:0005886">
    <property type="term" value="C:plasma membrane"/>
    <property type="evidence" value="ECO:0007669"/>
    <property type="project" value="InterPro"/>
</dbReference>
<feature type="domain" description="Lipopolysaccharide assembly protein A" evidence="6">
    <location>
        <begin position="25"/>
        <end position="83"/>
    </location>
</feature>
<keyword evidence="1" id="KW-1003">Cell membrane</keyword>
<evidence type="ECO:0000256" key="1">
    <source>
        <dbReference type="ARBA" id="ARBA00022475"/>
    </source>
</evidence>
<evidence type="ECO:0000256" key="2">
    <source>
        <dbReference type="ARBA" id="ARBA00022692"/>
    </source>
</evidence>
<feature type="transmembrane region" description="Helical" evidence="5">
    <location>
        <begin position="46"/>
        <end position="68"/>
    </location>
</feature>
<accession>A0A1G6A1C1</accession>
<keyword evidence="8" id="KW-1185">Reference proteome</keyword>
<reference evidence="8" key="1">
    <citation type="submission" date="2016-10" db="EMBL/GenBank/DDBJ databases">
        <authorList>
            <person name="Varghese N."/>
            <person name="Submissions S."/>
        </authorList>
    </citation>
    <scope>NUCLEOTIDE SEQUENCE [LARGE SCALE GENOMIC DNA]</scope>
    <source>
        <strain evidence="8">CGMCC 1.10824</strain>
    </source>
</reference>
<dbReference type="InterPro" id="IPR010445">
    <property type="entry name" value="LapA_dom"/>
</dbReference>
<evidence type="ECO:0000313" key="8">
    <source>
        <dbReference type="Proteomes" id="UP000199626"/>
    </source>
</evidence>
<name>A0A1G6A1C1_9GAMM</name>
<proteinExistence type="predicted"/>
<dbReference type="AlphaFoldDB" id="A0A1G6A1C1"/>
<evidence type="ECO:0000256" key="5">
    <source>
        <dbReference type="SAM" id="Phobius"/>
    </source>
</evidence>
<keyword evidence="2 5" id="KW-0812">Transmembrane</keyword>